<evidence type="ECO:0000313" key="3">
    <source>
        <dbReference type="Proteomes" id="UP000060699"/>
    </source>
</evidence>
<sequence>MRGLALGALDAGAEDAPDTPVAVGDEVEPGATGDVEMLEDGLEVMTGTA</sequence>
<accession>A0A0U3LG82</accession>
<evidence type="ECO:0000313" key="2">
    <source>
        <dbReference type="EMBL" id="ALV05490.1"/>
    </source>
</evidence>
<dbReference type="Proteomes" id="UP000060699">
    <property type="component" value="Chromosome"/>
</dbReference>
<reference evidence="2 3" key="1">
    <citation type="submission" date="2015-12" db="EMBL/GenBank/DDBJ databases">
        <title>Complete genome of Roseateles depolymerans KCTC 42856.</title>
        <authorList>
            <person name="Kim K.M."/>
        </authorList>
    </citation>
    <scope>NUCLEOTIDE SEQUENCE [LARGE SCALE GENOMIC DNA]</scope>
    <source>
        <strain evidence="2 3">KCTC 42856</strain>
    </source>
</reference>
<protein>
    <submittedName>
        <fullName evidence="2">Uncharacterized protein</fullName>
    </submittedName>
</protein>
<feature type="region of interest" description="Disordered" evidence="1">
    <location>
        <begin position="1"/>
        <end position="32"/>
    </location>
</feature>
<organism evidence="2 3">
    <name type="scientific">Roseateles depolymerans</name>
    <dbReference type="NCBI Taxonomy" id="76731"/>
    <lineage>
        <taxon>Bacteria</taxon>
        <taxon>Pseudomonadati</taxon>
        <taxon>Pseudomonadota</taxon>
        <taxon>Betaproteobacteria</taxon>
        <taxon>Burkholderiales</taxon>
        <taxon>Sphaerotilaceae</taxon>
        <taxon>Roseateles</taxon>
    </lineage>
</organism>
<dbReference type="EMBL" id="CP013729">
    <property type="protein sequence ID" value="ALV05490.1"/>
    <property type="molecule type" value="Genomic_DNA"/>
</dbReference>
<dbReference type="KEGG" id="rdp:RD2015_996"/>
<keyword evidence="3" id="KW-1185">Reference proteome</keyword>
<dbReference type="AlphaFoldDB" id="A0A0U3LG82"/>
<evidence type="ECO:0000256" key="1">
    <source>
        <dbReference type="SAM" id="MobiDB-lite"/>
    </source>
</evidence>
<feature type="compositionally biased region" description="Low complexity" evidence="1">
    <location>
        <begin position="1"/>
        <end position="11"/>
    </location>
</feature>
<gene>
    <name evidence="2" type="ORF">RD2015_996</name>
</gene>
<proteinExistence type="predicted"/>
<name>A0A0U3LG82_9BURK</name>